<sequence>MTNDSKDSQASSHSGLPSGWSEHVFRKKYTDPMKLKESLDEIYGQGKYQVIEKGGRWIIGLPTPLSEKEIKALEEKIFDHY</sequence>
<evidence type="ECO:0000256" key="1">
    <source>
        <dbReference type="SAM" id="MobiDB-lite"/>
    </source>
</evidence>
<gene>
    <name evidence="2" type="ORF">OIDMADRAFT_174050</name>
</gene>
<dbReference type="AlphaFoldDB" id="A0A0C3DXW1"/>
<organism evidence="2 3">
    <name type="scientific">Oidiodendron maius (strain Zn)</name>
    <dbReference type="NCBI Taxonomy" id="913774"/>
    <lineage>
        <taxon>Eukaryota</taxon>
        <taxon>Fungi</taxon>
        <taxon>Dikarya</taxon>
        <taxon>Ascomycota</taxon>
        <taxon>Pezizomycotina</taxon>
        <taxon>Leotiomycetes</taxon>
        <taxon>Leotiomycetes incertae sedis</taxon>
        <taxon>Myxotrichaceae</taxon>
        <taxon>Oidiodendron</taxon>
    </lineage>
</organism>
<dbReference type="OrthoDB" id="4809885at2759"/>
<dbReference type="EMBL" id="KN832870">
    <property type="protein sequence ID" value="KIN06953.1"/>
    <property type="molecule type" value="Genomic_DNA"/>
</dbReference>
<reference evidence="2 3" key="1">
    <citation type="submission" date="2014-04" db="EMBL/GenBank/DDBJ databases">
        <authorList>
            <consortium name="DOE Joint Genome Institute"/>
            <person name="Kuo A."/>
            <person name="Martino E."/>
            <person name="Perotto S."/>
            <person name="Kohler A."/>
            <person name="Nagy L.G."/>
            <person name="Floudas D."/>
            <person name="Copeland A."/>
            <person name="Barry K.W."/>
            <person name="Cichocki N."/>
            <person name="Veneault-Fourrey C."/>
            <person name="LaButti K."/>
            <person name="Lindquist E.A."/>
            <person name="Lipzen A."/>
            <person name="Lundell T."/>
            <person name="Morin E."/>
            <person name="Murat C."/>
            <person name="Sun H."/>
            <person name="Tunlid A."/>
            <person name="Henrissat B."/>
            <person name="Grigoriev I.V."/>
            <person name="Hibbett D.S."/>
            <person name="Martin F."/>
            <person name="Nordberg H.P."/>
            <person name="Cantor M.N."/>
            <person name="Hua S.X."/>
        </authorList>
    </citation>
    <scope>NUCLEOTIDE SEQUENCE [LARGE SCALE GENOMIC DNA]</scope>
    <source>
        <strain evidence="2 3">Zn</strain>
    </source>
</reference>
<keyword evidence="3" id="KW-1185">Reference proteome</keyword>
<dbReference type="InParanoid" id="A0A0C3DXW1"/>
<evidence type="ECO:0000313" key="2">
    <source>
        <dbReference type="EMBL" id="KIN06953.1"/>
    </source>
</evidence>
<feature type="region of interest" description="Disordered" evidence="1">
    <location>
        <begin position="1"/>
        <end position="20"/>
    </location>
</feature>
<protein>
    <submittedName>
        <fullName evidence="2">Uncharacterized protein</fullName>
    </submittedName>
</protein>
<dbReference type="HOGENOM" id="CLU_2574437_0_0_1"/>
<evidence type="ECO:0000313" key="3">
    <source>
        <dbReference type="Proteomes" id="UP000054321"/>
    </source>
</evidence>
<dbReference type="Proteomes" id="UP000054321">
    <property type="component" value="Unassembled WGS sequence"/>
</dbReference>
<proteinExistence type="predicted"/>
<accession>A0A0C3DXW1</accession>
<name>A0A0C3DXW1_OIDMZ</name>
<reference evidence="3" key="2">
    <citation type="submission" date="2015-01" db="EMBL/GenBank/DDBJ databases">
        <title>Evolutionary Origins and Diversification of the Mycorrhizal Mutualists.</title>
        <authorList>
            <consortium name="DOE Joint Genome Institute"/>
            <consortium name="Mycorrhizal Genomics Consortium"/>
            <person name="Kohler A."/>
            <person name="Kuo A."/>
            <person name="Nagy L.G."/>
            <person name="Floudas D."/>
            <person name="Copeland A."/>
            <person name="Barry K.W."/>
            <person name="Cichocki N."/>
            <person name="Veneault-Fourrey C."/>
            <person name="LaButti K."/>
            <person name="Lindquist E.A."/>
            <person name="Lipzen A."/>
            <person name="Lundell T."/>
            <person name="Morin E."/>
            <person name="Murat C."/>
            <person name="Riley R."/>
            <person name="Ohm R."/>
            <person name="Sun H."/>
            <person name="Tunlid A."/>
            <person name="Henrissat B."/>
            <person name="Grigoriev I.V."/>
            <person name="Hibbett D.S."/>
            <person name="Martin F."/>
        </authorList>
    </citation>
    <scope>NUCLEOTIDE SEQUENCE [LARGE SCALE GENOMIC DNA]</scope>
    <source>
        <strain evidence="3">Zn</strain>
    </source>
</reference>